<dbReference type="Gene3D" id="3.40.50.300">
    <property type="entry name" value="P-loop containing nucleotide triphosphate hydrolases"/>
    <property type="match status" value="2"/>
</dbReference>
<name>A0ABV5KJU3_9BACL</name>
<comment type="similarity">
    <text evidence="1">Belongs to the SMC family. SbcC subfamily.</text>
</comment>
<dbReference type="PANTHER" id="PTHR32114:SF2">
    <property type="entry name" value="ABC TRANSPORTER ABCH.3"/>
    <property type="match status" value="1"/>
</dbReference>
<dbReference type="RefSeq" id="WP_377491420.1">
    <property type="nucleotide sequence ID" value="NZ_JBHMDO010000010.1"/>
</dbReference>
<comment type="caution">
    <text evidence="6">The sequence shown here is derived from an EMBL/GenBank/DDBJ whole genome shotgun (WGS) entry which is preliminary data.</text>
</comment>
<dbReference type="InterPro" id="IPR038729">
    <property type="entry name" value="Rad50/SbcC_AAA"/>
</dbReference>
<feature type="domain" description="Rad50/SbcC-type AAA" evidence="5">
    <location>
        <begin position="6"/>
        <end position="228"/>
    </location>
</feature>
<feature type="coiled-coil region" evidence="4">
    <location>
        <begin position="767"/>
        <end position="857"/>
    </location>
</feature>
<keyword evidence="7" id="KW-1185">Reference proteome</keyword>
<reference evidence="6 7" key="1">
    <citation type="submission" date="2024-09" db="EMBL/GenBank/DDBJ databases">
        <authorList>
            <person name="Sun Q."/>
            <person name="Mori K."/>
        </authorList>
    </citation>
    <scope>NUCLEOTIDE SEQUENCE [LARGE SCALE GENOMIC DNA]</scope>
    <source>
        <strain evidence="6 7">TISTR 2452</strain>
    </source>
</reference>
<dbReference type="EMBL" id="JBHMDO010000010">
    <property type="protein sequence ID" value="MFB9325490.1"/>
    <property type="molecule type" value="Genomic_DNA"/>
</dbReference>
<feature type="coiled-coil region" evidence="4">
    <location>
        <begin position="392"/>
        <end position="446"/>
    </location>
</feature>
<evidence type="ECO:0000256" key="2">
    <source>
        <dbReference type="ARBA" id="ARBA00011322"/>
    </source>
</evidence>
<dbReference type="Pfam" id="PF13558">
    <property type="entry name" value="SbcC_Walker_B"/>
    <property type="match status" value="1"/>
</dbReference>
<sequence length="1147" mass="125320">MKPILLRLSGLQSYREMQEVDFARLCEAGVFGIFGSTGSGKSSILDAMTLALYGKVERAANGTQGIMNQAEKQLSVAFTFELSGGGELRRYRVERQFKRGGDVSVSNTLSRFVEITEEGEIVHADKLADVTRMVESRIGLSMQDFTRAVVLPQGKFAEFLSLTGKDRRQMLQRLFRLERFGDGLALKLNQRMKTAEAALNEAAAEQLGLGDASEAAIKAAEARHLQASASSAHARAALTEAERRHAEQLHVRERQEELRAKEQLQSNLLIQAPQVAAWEKELARLSAAERLLPVLDAMESAEAAHAASTARLAAAEANYRQCQLAAAEAAKMAAEAETASAEAEPRLAHRLAELAAARKTETEAAVIKSEFENGQRQLGEIRRQRQDSADQAAKAEELLVRAVNRQNELKTELKTAELNKEERERRADMQKRLVQAESARAQLEAASTEAKKGAEAVRLAREALGRAESQVKASADAIVEVLHTLEPVVSGYKKISDSLQMLSDRLPECTEAARAAYWRQQRSELAAQLAHGLREGEACPVCGSCAHPAKHEGAAAGRQAASAEAELAAWEQAAKQCQTLAMKASGGLARVERVYERLRESIPSGRSAASASGVEPLFAGMSEAAAALQAVEWTAETTLAELAASAERISALDLAYATAEHGSEAMRIALSNADKAREAAASELTALTSVEAKLSAKDAELSAAYERERAEWLSHFGWELDAAAARRELGVFDEREQAAEDIRAKLEKSVGFIEEKTAAREAHRRAEQETLLAAAQLEAKLDGLRDQLAQRSEQLLACTGGEAVSVLTAAAERELNEIRAHLKAAKTANERGQELLREEAEQRIAASESEKSLKQRAEECRLAWQDALERSPFDNSDETRHLRSLLGQQERMAAQIAEYREAEKELAAQISLLSSQLDGRSVSDEEWEACVIELQAARGVGETALAELAKAERDLEDLRQKQERWLKLEEKRAAMEALCVRLKSLQSVFRGNAFVEYVAEEQLVQVCRAASERLGYLTKRRYALEVDSGGGFVIRDDANGGIRRPVSTLSGGETFLASLALALALSGQIQLRGKYPLQFFFLDEGFGTLDPELLDTVITALEKLHNDRLSVGVISHVPELRARLPRRLIVTAAEPSGRGSSVALETM</sequence>
<evidence type="ECO:0000259" key="5">
    <source>
        <dbReference type="Pfam" id="PF13476"/>
    </source>
</evidence>
<evidence type="ECO:0000256" key="1">
    <source>
        <dbReference type="ARBA" id="ARBA00006930"/>
    </source>
</evidence>
<dbReference type="Proteomes" id="UP001589747">
    <property type="component" value="Unassembled WGS sequence"/>
</dbReference>
<dbReference type="InterPro" id="IPR027417">
    <property type="entry name" value="P-loop_NTPase"/>
</dbReference>
<keyword evidence="4" id="KW-0175">Coiled coil</keyword>
<feature type="coiled-coil region" evidence="4">
    <location>
        <begin position="941"/>
        <end position="968"/>
    </location>
</feature>
<evidence type="ECO:0000313" key="6">
    <source>
        <dbReference type="EMBL" id="MFB9325490.1"/>
    </source>
</evidence>
<comment type="subunit">
    <text evidence="2">Heterodimer of SbcC and SbcD.</text>
</comment>
<evidence type="ECO:0000256" key="3">
    <source>
        <dbReference type="ARBA" id="ARBA00013368"/>
    </source>
</evidence>
<gene>
    <name evidence="6" type="ORF">ACFFSY_06095</name>
</gene>
<evidence type="ECO:0000256" key="4">
    <source>
        <dbReference type="SAM" id="Coils"/>
    </source>
</evidence>
<organism evidence="6 7">
    <name type="scientific">Paenibacillus aurantiacus</name>
    <dbReference type="NCBI Taxonomy" id="1936118"/>
    <lineage>
        <taxon>Bacteria</taxon>
        <taxon>Bacillati</taxon>
        <taxon>Bacillota</taxon>
        <taxon>Bacilli</taxon>
        <taxon>Bacillales</taxon>
        <taxon>Paenibacillaceae</taxon>
        <taxon>Paenibacillus</taxon>
    </lineage>
</organism>
<evidence type="ECO:0000313" key="7">
    <source>
        <dbReference type="Proteomes" id="UP001589747"/>
    </source>
</evidence>
<dbReference type="Pfam" id="PF13476">
    <property type="entry name" value="AAA_23"/>
    <property type="match status" value="1"/>
</dbReference>
<proteinExistence type="inferred from homology"/>
<dbReference type="PANTHER" id="PTHR32114">
    <property type="entry name" value="ABC TRANSPORTER ABCH.3"/>
    <property type="match status" value="1"/>
</dbReference>
<dbReference type="SUPFAM" id="SSF52540">
    <property type="entry name" value="P-loop containing nucleoside triphosphate hydrolases"/>
    <property type="match status" value="1"/>
</dbReference>
<accession>A0ABV5KJU3</accession>
<feature type="coiled-coil region" evidence="4">
    <location>
        <begin position="298"/>
        <end position="344"/>
    </location>
</feature>
<protein>
    <recommendedName>
        <fullName evidence="3">Nuclease SbcCD subunit C</fullName>
    </recommendedName>
</protein>